<sequence length="209" mass="23172">MEETAAGRGQRRQRATRTRASRGRGTAARRGSTAGEASADEHAADEASRAVVPRRTAQGGEPPLPRTLSARSRAAGGLRLREVLSQLSLGRQDVSEASGLVNNVVSHLIQAIRGRNGSFSSIGRLGAGSYYEHVKISEPNEFDIMLVMPVSRLQLDECDDTGAYYYLTFKRNPKEKYLNRFLDEDGKLSAFKMLEELRRIIKEEVKHLK</sequence>
<name>A0A2P4S749_BAMTH</name>
<dbReference type="GO" id="GO:0005829">
    <property type="term" value="C:cytosol"/>
    <property type="evidence" value="ECO:0007669"/>
    <property type="project" value="TreeGrafter"/>
</dbReference>
<dbReference type="GO" id="GO:0003690">
    <property type="term" value="F:double-stranded DNA binding"/>
    <property type="evidence" value="ECO:0007669"/>
    <property type="project" value="TreeGrafter"/>
</dbReference>
<feature type="compositionally biased region" description="Basic and acidic residues" evidence="1">
    <location>
        <begin position="39"/>
        <end position="48"/>
    </location>
</feature>
<dbReference type="GO" id="GO:0038001">
    <property type="term" value="P:paracrine signaling"/>
    <property type="evidence" value="ECO:0007669"/>
    <property type="project" value="TreeGrafter"/>
</dbReference>
<dbReference type="GO" id="GO:0003682">
    <property type="term" value="F:chromatin binding"/>
    <property type="evidence" value="ECO:0007669"/>
    <property type="project" value="TreeGrafter"/>
</dbReference>
<accession>A0A2P4S749</accession>
<evidence type="ECO:0000313" key="3">
    <source>
        <dbReference type="EMBL" id="POI19945.1"/>
    </source>
</evidence>
<proteinExistence type="predicted"/>
<dbReference type="GO" id="GO:2000042">
    <property type="term" value="P:negative regulation of double-strand break repair via homologous recombination"/>
    <property type="evidence" value="ECO:0007669"/>
    <property type="project" value="TreeGrafter"/>
</dbReference>
<keyword evidence="4" id="KW-1185">Reference proteome</keyword>
<dbReference type="GO" id="GO:0071360">
    <property type="term" value="P:cellular response to exogenous dsRNA"/>
    <property type="evidence" value="ECO:0007669"/>
    <property type="project" value="TreeGrafter"/>
</dbReference>
<evidence type="ECO:0000256" key="1">
    <source>
        <dbReference type="SAM" id="MobiDB-lite"/>
    </source>
</evidence>
<dbReference type="GO" id="GO:0005634">
    <property type="term" value="C:nucleus"/>
    <property type="evidence" value="ECO:0007669"/>
    <property type="project" value="TreeGrafter"/>
</dbReference>
<dbReference type="EMBL" id="PPHD01091457">
    <property type="protein sequence ID" value="POI19945.1"/>
    <property type="molecule type" value="Genomic_DNA"/>
</dbReference>
<dbReference type="GO" id="GO:0035861">
    <property type="term" value="C:site of double-strand break"/>
    <property type="evidence" value="ECO:0007669"/>
    <property type="project" value="TreeGrafter"/>
</dbReference>
<evidence type="ECO:0000313" key="4">
    <source>
        <dbReference type="Proteomes" id="UP000237246"/>
    </source>
</evidence>
<reference evidence="3 4" key="1">
    <citation type="submission" date="2018-01" db="EMBL/GenBank/DDBJ databases">
        <title>Comparison of the Chinese Bamboo Partridge and Red Junglefowl genome sequences highlights the importance of demography in genome evolution.</title>
        <authorList>
            <person name="Tiley G.P."/>
            <person name="Kimball R.T."/>
            <person name="Braun E.L."/>
            <person name="Burleigh J.G."/>
        </authorList>
    </citation>
    <scope>NUCLEOTIDE SEQUENCE [LARGE SCALE GENOMIC DNA]</scope>
    <source>
        <strain evidence="3">RTK389</strain>
        <tissue evidence="3">Blood</tissue>
    </source>
</reference>
<dbReference type="Proteomes" id="UP000237246">
    <property type="component" value="Unassembled WGS sequence"/>
</dbReference>
<dbReference type="GO" id="GO:0002218">
    <property type="term" value="P:activation of innate immune response"/>
    <property type="evidence" value="ECO:0007669"/>
    <property type="project" value="TreeGrafter"/>
</dbReference>
<feature type="compositionally biased region" description="Basic residues" evidence="1">
    <location>
        <begin position="9"/>
        <end position="22"/>
    </location>
</feature>
<dbReference type="GO" id="GO:0006974">
    <property type="term" value="P:DNA damage response"/>
    <property type="evidence" value="ECO:0007669"/>
    <property type="project" value="TreeGrafter"/>
</dbReference>
<gene>
    <name evidence="3" type="ORF">CIB84_016309</name>
</gene>
<dbReference type="Pfam" id="PF03281">
    <property type="entry name" value="Mab-21"/>
    <property type="match status" value="1"/>
</dbReference>
<dbReference type="AlphaFoldDB" id="A0A2P4S749"/>
<comment type="caution">
    <text evidence="3">The sequence shown here is derived from an EMBL/GenBank/DDBJ whole genome shotgun (WGS) entry which is preliminary data.</text>
</comment>
<protein>
    <recommendedName>
        <fullName evidence="2">Mab-21-like nucleotidyltransferase domain-containing protein</fullName>
    </recommendedName>
</protein>
<dbReference type="PANTHER" id="PTHR10656">
    <property type="entry name" value="CELL FATE DETERMINING PROTEIN MAB21-RELATED"/>
    <property type="match status" value="1"/>
</dbReference>
<dbReference type="GO" id="GO:0032481">
    <property type="term" value="P:positive regulation of type I interferon production"/>
    <property type="evidence" value="ECO:0007669"/>
    <property type="project" value="TreeGrafter"/>
</dbReference>
<feature type="domain" description="Mab-21-like nucleotidyltransferase" evidence="2">
    <location>
        <begin position="130"/>
        <end position="207"/>
    </location>
</feature>
<feature type="region of interest" description="Disordered" evidence="1">
    <location>
        <begin position="1"/>
        <end position="70"/>
    </location>
</feature>
<dbReference type="PANTHER" id="PTHR10656:SF35">
    <property type="entry name" value="CYCLIC GMP-AMP SYNTHASE"/>
    <property type="match status" value="1"/>
</dbReference>
<dbReference type="GO" id="GO:0061501">
    <property type="term" value="F:2',3'-cyclic GMP-AMP synthase activity"/>
    <property type="evidence" value="ECO:0007669"/>
    <property type="project" value="TreeGrafter"/>
</dbReference>
<dbReference type="OrthoDB" id="6054650at2759"/>
<dbReference type="GO" id="GO:0002230">
    <property type="term" value="P:positive regulation of defense response to virus by host"/>
    <property type="evidence" value="ECO:0007669"/>
    <property type="project" value="TreeGrafter"/>
</dbReference>
<dbReference type="Gene3D" id="3.30.460.90">
    <property type="match status" value="1"/>
</dbReference>
<evidence type="ECO:0000259" key="2">
    <source>
        <dbReference type="Pfam" id="PF03281"/>
    </source>
</evidence>
<dbReference type="InterPro" id="IPR046903">
    <property type="entry name" value="Mab-21-like_nuc_Trfase"/>
</dbReference>
<feature type="compositionally biased region" description="Low complexity" evidence="1">
    <location>
        <begin position="23"/>
        <end position="37"/>
    </location>
</feature>
<feature type="non-terminal residue" evidence="3">
    <location>
        <position position="209"/>
    </location>
</feature>
<organism evidence="3 4">
    <name type="scientific">Bambusicola thoracicus</name>
    <name type="common">Chinese bamboo-partridge</name>
    <name type="synonym">Perdix thoracica</name>
    <dbReference type="NCBI Taxonomy" id="9083"/>
    <lineage>
        <taxon>Eukaryota</taxon>
        <taxon>Metazoa</taxon>
        <taxon>Chordata</taxon>
        <taxon>Craniata</taxon>
        <taxon>Vertebrata</taxon>
        <taxon>Euteleostomi</taxon>
        <taxon>Archelosauria</taxon>
        <taxon>Archosauria</taxon>
        <taxon>Dinosauria</taxon>
        <taxon>Saurischia</taxon>
        <taxon>Theropoda</taxon>
        <taxon>Coelurosauria</taxon>
        <taxon>Aves</taxon>
        <taxon>Neognathae</taxon>
        <taxon>Galloanserae</taxon>
        <taxon>Galliformes</taxon>
        <taxon>Phasianidae</taxon>
        <taxon>Perdicinae</taxon>
        <taxon>Bambusicola</taxon>
    </lineage>
</organism>